<sequence length="62" mass="6575">MNKPSAQDRLVRHLAVAIVLKLMVLTGLWAAFVQDEQVSVDADRAAAHLGGPAPVVTRGEPS</sequence>
<evidence type="ECO:0000313" key="1">
    <source>
        <dbReference type="EMBL" id="MET3603328.1"/>
    </source>
</evidence>
<reference evidence="2 3" key="1">
    <citation type="submission" date="2019-02" db="EMBL/GenBank/DDBJ databases">
        <title>Complete Genome Sequence and Methylome Analysis of Sphaerotilus natans subsp. sulfidivorans D-507.</title>
        <authorList>
            <person name="Fomenkov A."/>
            <person name="Gridneva E."/>
            <person name="Smolyakov D."/>
            <person name="Dubinina G."/>
            <person name="Vincze T."/>
            <person name="Grabovich M."/>
            <person name="Roberts R.J."/>
        </authorList>
    </citation>
    <scope>NUCLEOTIDE SEQUENCE [LARGE SCALE GENOMIC DNA]</scope>
    <source>
        <strain evidence="2 3">D-507</strain>
    </source>
</reference>
<dbReference type="AlphaFoldDB" id="A0A5C1Q2D6"/>
<dbReference type="KEGG" id="snn:EWH46_08295"/>
<name>A0A5C1Q2D6_9BURK</name>
<proteinExistence type="predicted"/>
<organism evidence="2 3">
    <name type="scientific">Sphaerotilus sulfidivorans</name>
    <dbReference type="NCBI Taxonomy" id="639200"/>
    <lineage>
        <taxon>Bacteria</taxon>
        <taxon>Pseudomonadati</taxon>
        <taxon>Pseudomonadota</taxon>
        <taxon>Betaproteobacteria</taxon>
        <taxon>Burkholderiales</taxon>
        <taxon>Sphaerotilaceae</taxon>
        <taxon>Sphaerotilus</taxon>
    </lineage>
</organism>
<dbReference type="InterPro" id="IPR054636">
    <property type="entry name" value="CydP"/>
</dbReference>
<evidence type="ECO:0000313" key="4">
    <source>
        <dbReference type="Proteomes" id="UP001549111"/>
    </source>
</evidence>
<keyword evidence="4" id="KW-1185">Reference proteome</keyword>
<reference evidence="1 4" key="2">
    <citation type="submission" date="2024-06" db="EMBL/GenBank/DDBJ databases">
        <title>Genomic Encyclopedia of Type Strains, Phase IV (KMG-IV): sequencing the most valuable type-strain genomes for metagenomic binning, comparative biology and taxonomic classification.</title>
        <authorList>
            <person name="Goeker M."/>
        </authorList>
    </citation>
    <scope>NUCLEOTIDE SEQUENCE [LARGE SCALE GENOMIC DNA]</scope>
    <source>
        <strain evidence="1 4">D-501</strain>
    </source>
</reference>
<dbReference type="EMBL" id="CP035708">
    <property type="protein sequence ID" value="QEN00774.1"/>
    <property type="molecule type" value="Genomic_DNA"/>
</dbReference>
<dbReference type="Proteomes" id="UP000323522">
    <property type="component" value="Chromosome"/>
</dbReference>
<dbReference type="NCBIfam" id="NF045611">
    <property type="entry name" value="small_CydP"/>
    <property type="match status" value="1"/>
</dbReference>
<gene>
    <name evidence="1" type="ORF">ABIC99_001112</name>
    <name evidence="2" type="ORF">EWH46_08295</name>
</gene>
<dbReference type="RefSeq" id="WP_149503494.1">
    <property type="nucleotide sequence ID" value="NZ_CP035708.1"/>
</dbReference>
<accession>A0A5C1Q2D6</accession>
<dbReference type="Proteomes" id="UP001549111">
    <property type="component" value="Unassembled WGS sequence"/>
</dbReference>
<evidence type="ECO:0000313" key="3">
    <source>
        <dbReference type="Proteomes" id="UP000323522"/>
    </source>
</evidence>
<protein>
    <submittedName>
        <fullName evidence="2">Uncharacterized protein</fullName>
    </submittedName>
</protein>
<evidence type="ECO:0000313" key="2">
    <source>
        <dbReference type="EMBL" id="QEN00774.1"/>
    </source>
</evidence>
<dbReference type="EMBL" id="JBEPLS010000003">
    <property type="protein sequence ID" value="MET3603328.1"/>
    <property type="molecule type" value="Genomic_DNA"/>
</dbReference>